<protein>
    <submittedName>
        <fullName evidence="1">Uncharacterized protein</fullName>
    </submittedName>
</protein>
<dbReference type="Pfam" id="PF15869">
    <property type="entry name" value="TolB_like"/>
    <property type="match status" value="1"/>
</dbReference>
<dbReference type="AlphaFoldDB" id="A0A644ZHG4"/>
<sequence>MNLDFRKSIYLLAVIFILWGCNERNCDKDFFCNKTKVDYKLLIRENQLQDPWDILLLDSTLVVANEKGEPLLETYTLEGSRLTSFLSKGNGPKEILMIGNLQKSIQKKKLLVYDLFKKKFMQYDLGSTSHEVKLDTTFNYLKQLEDSIVIFDKLFITKNYIIGESRSPEGRIALMNQDGSLIRYGGEYPRKTETKISDFENANLYASGITVKKDGSMLALATYTAGMIDVYSIKNNSIILNWNYHEFLPEHLYIIEMGETFRAAITDETRYGYADIESTDKLVYALYSGRKVKEKDYSFGSIIRIFDWNGSIGLELHSDINLRRITVSEDNQYIYAIAKDKDDFTCVVVFYIGDIIKDLI</sequence>
<reference evidence="1" key="1">
    <citation type="submission" date="2019-08" db="EMBL/GenBank/DDBJ databases">
        <authorList>
            <person name="Kucharzyk K."/>
            <person name="Murdoch R.W."/>
            <person name="Higgins S."/>
            <person name="Loffler F."/>
        </authorList>
    </citation>
    <scope>NUCLEOTIDE SEQUENCE</scope>
</reference>
<dbReference type="SUPFAM" id="SSF50969">
    <property type="entry name" value="YVTN repeat-like/Quinoprotein amine dehydrogenase"/>
    <property type="match status" value="1"/>
</dbReference>
<comment type="caution">
    <text evidence="1">The sequence shown here is derived from an EMBL/GenBank/DDBJ whole genome shotgun (WGS) entry which is preliminary data.</text>
</comment>
<accession>A0A644ZHG4</accession>
<dbReference type="EMBL" id="VSSQ01008900">
    <property type="protein sequence ID" value="MPM40167.1"/>
    <property type="molecule type" value="Genomic_DNA"/>
</dbReference>
<organism evidence="1">
    <name type="scientific">bioreactor metagenome</name>
    <dbReference type="NCBI Taxonomy" id="1076179"/>
    <lineage>
        <taxon>unclassified sequences</taxon>
        <taxon>metagenomes</taxon>
        <taxon>ecological metagenomes</taxon>
    </lineage>
</organism>
<name>A0A644ZHG4_9ZZZZ</name>
<proteinExistence type="predicted"/>
<gene>
    <name evidence="1" type="ORF">SDC9_86807</name>
</gene>
<dbReference type="InterPro" id="IPR011044">
    <property type="entry name" value="Quino_amine_DH_bsu"/>
</dbReference>
<evidence type="ECO:0000313" key="1">
    <source>
        <dbReference type="EMBL" id="MPM40167.1"/>
    </source>
</evidence>